<keyword evidence="6" id="KW-0406">Ion transport</keyword>
<dbReference type="InterPro" id="IPR018422">
    <property type="entry name" value="Cation/H_exchanger_CPA1"/>
</dbReference>
<dbReference type="GO" id="GO:0051453">
    <property type="term" value="P:regulation of intracellular pH"/>
    <property type="evidence" value="ECO:0007669"/>
    <property type="project" value="TreeGrafter"/>
</dbReference>
<feature type="transmembrane region" description="Helical" evidence="10">
    <location>
        <begin position="85"/>
        <end position="104"/>
    </location>
</feature>
<dbReference type="InterPro" id="IPR006153">
    <property type="entry name" value="Cation/H_exchanger_TM"/>
</dbReference>
<comment type="caution">
    <text evidence="12">The sequence shown here is derived from an EMBL/GenBank/DDBJ whole genome shotgun (WGS) entry which is preliminary data.</text>
</comment>
<comment type="subcellular location">
    <subcellularLocation>
        <location evidence="1">Membrane</location>
        <topology evidence="1">Multi-pass membrane protein</topology>
    </subcellularLocation>
</comment>
<evidence type="ECO:0000256" key="2">
    <source>
        <dbReference type="ARBA" id="ARBA00022448"/>
    </source>
</evidence>
<accession>A0AAN9Y7Z9</accession>
<keyword evidence="8" id="KW-0739">Sodium transport</keyword>
<feature type="transmembrane region" description="Helical" evidence="10">
    <location>
        <begin position="12"/>
        <end position="34"/>
    </location>
</feature>
<keyword evidence="7 10" id="KW-0472">Membrane</keyword>
<dbReference type="GO" id="GO:0015386">
    <property type="term" value="F:potassium:proton antiporter activity"/>
    <property type="evidence" value="ECO:0007669"/>
    <property type="project" value="TreeGrafter"/>
</dbReference>
<protein>
    <recommendedName>
        <fullName evidence="11">Cation/H+ exchanger transmembrane domain-containing protein</fullName>
    </recommendedName>
</protein>
<keyword evidence="2" id="KW-0813">Transport</keyword>
<evidence type="ECO:0000256" key="6">
    <source>
        <dbReference type="ARBA" id="ARBA00023065"/>
    </source>
</evidence>
<dbReference type="PANTHER" id="PTHR10110:SF187">
    <property type="entry name" value="SODIUM_HYDROGEN EXCHANGER"/>
    <property type="match status" value="1"/>
</dbReference>
<gene>
    <name evidence="12" type="ORF">V9T40_003452</name>
</gene>
<dbReference type="Proteomes" id="UP001367676">
    <property type="component" value="Unassembled WGS sequence"/>
</dbReference>
<dbReference type="EMBL" id="JBBCAQ010000006">
    <property type="protein sequence ID" value="KAK7603453.1"/>
    <property type="molecule type" value="Genomic_DNA"/>
</dbReference>
<keyword evidence="4 10" id="KW-1133">Transmembrane helix</keyword>
<evidence type="ECO:0000256" key="8">
    <source>
        <dbReference type="ARBA" id="ARBA00023201"/>
    </source>
</evidence>
<feature type="transmembrane region" description="Helical" evidence="10">
    <location>
        <begin position="55"/>
        <end position="73"/>
    </location>
</feature>
<sequence>MLESALFVLMSYSSFLIAEVADLTGVVAVLFCGICQAHYTYNNLSSDSRKRTKRLFELLNFLAENFIFSYIGVSMFTFPKHHFDIGFIVCGFVCAMLGRAANIYPLSFLLNLGRRPAIPVNFQHMLFFSGLRGAVSFALAIRNTLSEARQAMLTTTSLIVIATVIVQGGSTMPLLNWLKVPTGVDEEIEALPEPKTRREESPIHSQKPSDKSFLARIWGNFDVHYMKPLLTQSNPTLIETLPPCMGPIARFLTTTEQLTQSYIDRSRSGSEYGTTTDQSVLTPSVQKGDVVSKV</sequence>
<evidence type="ECO:0000313" key="13">
    <source>
        <dbReference type="Proteomes" id="UP001367676"/>
    </source>
</evidence>
<dbReference type="GO" id="GO:0005886">
    <property type="term" value="C:plasma membrane"/>
    <property type="evidence" value="ECO:0007669"/>
    <property type="project" value="TreeGrafter"/>
</dbReference>
<feature type="region of interest" description="Disordered" evidence="9">
    <location>
        <begin position="264"/>
        <end position="294"/>
    </location>
</feature>
<dbReference type="Pfam" id="PF00999">
    <property type="entry name" value="Na_H_Exchanger"/>
    <property type="match status" value="1"/>
</dbReference>
<feature type="transmembrane region" description="Helical" evidence="10">
    <location>
        <begin position="151"/>
        <end position="169"/>
    </location>
</feature>
<keyword evidence="5" id="KW-0915">Sodium</keyword>
<feature type="domain" description="Cation/H+ exchanger transmembrane" evidence="11">
    <location>
        <begin position="2"/>
        <end position="177"/>
    </location>
</feature>
<name>A0AAN9Y7Z9_9HEMI</name>
<keyword evidence="3 10" id="KW-0812">Transmembrane</keyword>
<evidence type="ECO:0000256" key="9">
    <source>
        <dbReference type="SAM" id="MobiDB-lite"/>
    </source>
</evidence>
<dbReference type="AlphaFoldDB" id="A0AAN9Y7Z9"/>
<dbReference type="PANTHER" id="PTHR10110">
    <property type="entry name" value="SODIUM/HYDROGEN EXCHANGER"/>
    <property type="match status" value="1"/>
</dbReference>
<dbReference type="GO" id="GO:0098719">
    <property type="term" value="P:sodium ion import across plasma membrane"/>
    <property type="evidence" value="ECO:0007669"/>
    <property type="project" value="TreeGrafter"/>
</dbReference>
<feature type="compositionally biased region" description="Polar residues" evidence="9">
    <location>
        <begin position="264"/>
        <end position="285"/>
    </location>
</feature>
<evidence type="ECO:0000256" key="3">
    <source>
        <dbReference type="ARBA" id="ARBA00022692"/>
    </source>
</evidence>
<evidence type="ECO:0000256" key="10">
    <source>
        <dbReference type="SAM" id="Phobius"/>
    </source>
</evidence>
<evidence type="ECO:0000256" key="4">
    <source>
        <dbReference type="ARBA" id="ARBA00022989"/>
    </source>
</evidence>
<reference evidence="12 13" key="1">
    <citation type="submission" date="2024-03" db="EMBL/GenBank/DDBJ databases">
        <title>Adaptation during the transition from Ophiocordyceps entomopathogen to insect associate is accompanied by gene loss and intensified selection.</title>
        <authorList>
            <person name="Ward C.M."/>
            <person name="Onetto C.A."/>
            <person name="Borneman A.R."/>
        </authorList>
    </citation>
    <scope>NUCLEOTIDE SEQUENCE [LARGE SCALE GENOMIC DNA]</scope>
    <source>
        <strain evidence="12">AWRI1</strain>
        <tissue evidence="12">Single Adult Female</tissue>
    </source>
</reference>
<organism evidence="12 13">
    <name type="scientific">Parthenolecanium corni</name>
    <dbReference type="NCBI Taxonomy" id="536013"/>
    <lineage>
        <taxon>Eukaryota</taxon>
        <taxon>Metazoa</taxon>
        <taxon>Ecdysozoa</taxon>
        <taxon>Arthropoda</taxon>
        <taxon>Hexapoda</taxon>
        <taxon>Insecta</taxon>
        <taxon>Pterygota</taxon>
        <taxon>Neoptera</taxon>
        <taxon>Paraneoptera</taxon>
        <taxon>Hemiptera</taxon>
        <taxon>Sternorrhyncha</taxon>
        <taxon>Coccoidea</taxon>
        <taxon>Coccidae</taxon>
        <taxon>Parthenolecanium</taxon>
    </lineage>
</organism>
<feature type="transmembrane region" description="Helical" evidence="10">
    <location>
        <begin position="125"/>
        <end position="145"/>
    </location>
</feature>
<keyword evidence="13" id="KW-1185">Reference proteome</keyword>
<evidence type="ECO:0000259" key="11">
    <source>
        <dbReference type="Pfam" id="PF00999"/>
    </source>
</evidence>
<dbReference type="GO" id="GO:0055037">
    <property type="term" value="C:recycling endosome"/>
    <property type="evidence" value="ECO:0007669"/>
    <property type="project" value="TreeGrafter"/>
</dbReference>
<evidence type="ECO:0000256" key="7">
    <source>
        <dbReference type="ARBA" id="ARBA00023136"/>
    </source>
</evidence>
<evidence type="ECO:0000313" key="12">
    <source>
        <dbReference type="EMBL" id="KAK7603453.1"/>
    </source>
</evidence>
<proteinExistence type="predicted"/>
<evidence type="ECO:0000256" key="1">
    <source>
        <dbReference type="ARBA" id="ARBA00004141"/>
    </source>
</evidence>
<evidence type="ECO:0000256" key="5">
    <source>
        <dbReference type="ARBA" id="ARBA00023053"/>
    </source>
</evidence>
<dbReference type="GO" id="GO:0015385">
    <property type="term" value="F:sodium:proton antiporter activity"/>
    <property type="evidence" value="ECO:0007669"/>
    <property type="project" value="InterPro"/>
</dbReference>